<sequence>MEVAEGVEGDESQVLDLSWLRLEGLHWDSLSEERRRDTQRLLLSHNRLTYLPGSVALFRNLQLLDVSNNGLAFLCEEVLRLTRLRTLLAKNNQLTEFSLPKDFGHMGLEVVNLSGNRFEEMPSQLLELHGLRSLSLGGNRLKTIPPEIENLTSIHILQPRRSRIQSLKALRFLIRCLEALQNQDRKVIYMPRSLFYSTVAAVTNIYRSPLYYTFVGISLWSYKKMHLIGSQAAPPPKRSLFLKIKLGGFLCFFLHSHIIDKVFFWGGGRARGEPLIWLSWKKSIFVEGFKEIIFVSHADRSFLFFFAPSIYSLNPEVQSLLNCLISCFNYKLTFYHRYSSIYKNVNSSIADDIFIGGKDLSFLTCFFFLDTSFSLELLYLGGNHITSIPPELANLPRLSYLVLCDNRIQGVPPQLAQLHSLRSLSLHNNLLTFLPREILHLVQLQELSLRGNPLVVRFVRDLTYDPPSLLEMAGRAIKSRNVPYTPRDLPENLIQYLDLASKCPNPKCAGVYFDSCVRQIKFVDFCGKYRLPLMHYLCSPECSSPCGSNSQSDCDSEDEVSVAAHRMQKVLLG</sequence>
<dbReference type="InterPro" id="IPR032675">
    <property type="entry name" value="LRR_dom_sf"/>
</dbReference>
<keyword evidence="4" id="KW-1185">Reference proteome</keyword>
<dbReference type="InterPro" id="IPR003591">
    <property type="entry name" value="Leu-rich_rpt_typical-subtyp"/>
</dbReference>
<dbReference type="InterPro" id="IPR001611">
    <property type="entry name" value="Leu-rich_rpt"/>
</dbReference>
<accession>H3B2D6</accession>
<dbReference type="GeneTree" id="ENSGT00940000156556"/>
<dbReference type="PANTHER" id="PTHR48051">
    <property type="match status" value="1"/>
</dbReference>
<dbReference type="Pfam" id="PF00560">
    <property type="entry name" value="LRR_1"/>
    <property type="match status" value="2"/>
</dbReference>
<dbReference type="AlphaFoldDB" id="H3B2D6"/>
<dbReference type="InterPro" id="IPR050216">
    <property type="entry name" value="LRR_domain-containing"/>
</dbReference>
<proteinExistence type="predicted"/>
<reference evidence="3" key="2">
    <citation type="submission" date="2025-08" db="UniProtKB">
        <authorList>
            <consortium name="Ensembl"/>
        </authorList>
    </citation>
    <scope>IDENTIFICATION</scope>
</reference>
<dbReference type="EMBL" id="AFYH01060055">
    <property type="status" value="NOT_ANNOTATED_CDS"/>
    <property type="molecule type" value="Genomic_DNA"/>
</dbReference>
<gene>
    <name evidence="3" type="primary">LRRC58</name>
</gene>
<dbReference type="FunCoup" id="H3B2D6">
    <property type="interactions" value="628"/>
</dbReference>
<evidence type="ECO:0000256" key="2">
    <source>
        <dbReference type="ARBA" id="ARBA00022737"/>
    </source>
</evidence>
<dbReference type="InParanoid" id="H3B2D6"/>
<dbReference type="STRING" id="7897.ENSLACP00000016057"/>
<dbReference type="EMBL" id="AFYH01060051">
    <property type="status" value="NOT_ANNOTATED_CDS"/>
    <property type="molecule type" value="Genomic_DNA"/>
</dbReference>
<dbReference type="Ensembl" id="ENSLACT00000016168.1">
    <property type="protein sequence ID" value="ENSLACP00000016057.1"/>
    <property type="gene ID" value="ENSLACG00000014141.2"/>
</dbReference>
<reference evidence="3" key="3">
    <citation type="submission" date="2025-09" db="UniProtKB">
        <authorList>
            <consortium name="Ensembl"/>
        </authorList>
    </citation>
    <scope>IDENTIFICATION</scope>
</reference>
<dbReference type="EMBL" id="AFYH01060052">
    <property type="status" value="NOT_ANNOTATED_CDS"/>
    <property type="molecule type" value="Genomic_DNA"/>
</dbReference>
<dbReference type="EMBL" id="AFYH01060049">
    <property type="status" value="NOT_ANNOTATED_CDS"/>
    <property type="molecule type" value="Genomic_DNA"/>
</dbReference>
<dbReference type="Proteomes" id="UP000008672">
    <property type="component" value="Unassembled WGS sequence"/>
</dbReference>
<dbReference type="EMBL" id="AFYH01060054">
    <property type="status" value="NOT_ANNOTATED_CDS"/>
    <property type="molecule type" value="Genomic_DNA"/>
</dbReference>
<dbReference type="EMBL" id="AFYH01060053">
    <property type="status" value="NOT_ANNOTATED_CDS"/>
    <property type="molecule type" value="Genomic_DNA"/>
</dbReference>
<dbReference type="EMBL" id="AFYH01060048">
    <property type="status" value="NOT_ANNOTATED_CDS"/>
    <property type="molecule type" value="Genomic_DNA"/>
</dbReference>
<protein>
    <submittedName>
        <fullName evidence="3">Leucine rich repeat containing 58</fullName>
    </submittedName>
</protein>
<organism evidence="3 4">
    <name type="scientific">Latimeria chalumnae</name>
    <name type="common">Coelacanth</name>
    <dbReference type="NCBI Taxonomy" id="7897"/>
    <lineage>
        <taxon>Eukaryota</taxon>
        <taxon>Metazoa</taxon>
        <taxon>Chordata</taxon>
        <taxon>Craniata</taxon>
        <taxon>Vertebrata</taxon>
        <taxon>Euteleostomi</taxon>
        <taxon>Coelacanthiformes</taxon>
        <taxon>Coelacanthidae</taxon>
        <taxon>Latimeria</taxon>
    </lineage>
</organism>
<dbReference type="Pfam" id="PF13855">
    <property type="entry name" value="LRR_8"/>
    <property type="match status" value="1"/>
</dbReference>
<dbReference type="HOGENOM" id="CLU_475612_0_0_1"/>
<dbReference type="Bgee" id="ENSLACG00000014141">
    <property type="expression patterns" value="Expressed in pectoral fin and 1 other cell type or tissue"/>
</dbReference>
<dbReference type="SMART" id="SM00369">
    <property type="entry name" value="LRR_TYP"/>
    <property type="match status" value="5"/>
</dbReference>
<dbReference type="eggNOG" id="KOG0619">
    <property type="taxonomic scope" value="Eukaryota"/>
</dbReference>
<dbReference type="GO" id="GO:0005737">
    <property type="term" value="C:cytoplasm"/>
    <property type="evidence" value="ECO:0007669"/>
    <property type="project" value="TreeGrafter"/>
</dbReference>
<evidence type="ECO:0000313" key="4">
    <source>
        <dbReference type="Proteomes" id="UP000008672"/>
    </source>
</evidence>
<dbReference type="EMBL" id="AFYH01060050">
    <property type="status" value="NOT_ANNOTATED_CDS"/>
    <property type="molecule type" value="Genomic_DNA"/>
</dbReference>
<evidence type="ECO:0000256" key="1">
    <source>
        <dbReference type="ARBA" id="ARBA00022614"/>
    </source>
</evidence>
<evidence type="ECO:0000313" key="3">
    <source>
        <dbReference type="Ensembl" id="ENSLACP00000016057.1"/>
    </source>
</evidence>
<name>H3B2D6_LATCH</name>
<dbReference type="Gene3D" id="3.80.10.10">
    <property type="entry name" value="Ribonuclease Inhibitor"/>
    <property type="match status" value="3"/>
</dbReference>
<keyword evidence="1" id="KW-0433">Leucine-rich repeat</keyword>
<dbReference type="SUPFAM" id="SSF52058">
    <property type="entry name" value="L domain-like"/>
    <property type="match status" value="1"/>
</dbReference>
<dbReference type="PANTHER" id="PTHR48051:SF1">
    <property type="entry name" value="RAS SUPPRESSOR PROTEIN 1"/>
    <property type="match status" value="1"/>
</dbReference>
<keyword evidence="2" id="KW-0677">Repeat</keyword>
<dbReference type="PROSITE" id="PS51450">
    <property type="entry name" value="LRR"/>
    <property type="match status" value="2"/>
</dbReference>
<reference evidence="4" key="1">
    <citation type="submission" date="2011-08" db="EMBL/GenBank/DDBJ databases">
        <title>The draft genome of Latimeria chalumnae.</title>
        <authorList>
            <person name="Di Palma F."/>
            <person name="Alfoldi J."/>
            <person name="Johnson J."/>
            <person name="Berlin A."/>
            <person name="Gnerre S."/>
            <person name="Jaffe D."/>
            <person name="MacCallum I."/>
            <person name="Young S."/>
            <person name="Walker B.J."/>
            <person name="Lander E."/>
            <person name="Lindblad-Toh K."/>
        </authorList>
    </citation>
    <scope>NUCLEOTIDE SEQUENCE [LARGE SCALE GENOMIC DNA]</scope>
    <source>
        <strain evidence="4">Wild caught</strain>
    </source>
</reference>